<protein>
    <submittedName>
        <fullName evidence="2">Uncharacterized protein</fullName>
    </submittedName>
</protein>
<evidence type="ECO:0000313" key="3">
    <source>
        <dbReference type="Proteomes" id="UP000308768"/>
    </source>
</evidence>
<evidence type="ECO:0000256" key="1">
    <source>
        <dbReference type="SAM" id="Coils"/>
    </source>
</evidence>
<accession>A0A4U0WUJ7</accession>
<dbReference type="AlphaFoldDB" id="A0A4U0WUJ7"/>
<dbReference type="Proteomes" id="UP000308768">
    <property type="component" value="Unassembled WGS sequence"/>
</dbReference>
<gene>
    <name evidence="2" type="ORF">B0A49_08600</name>
</gene>
<comment type="caution">
    <text evidence="2">The sequence shown here is derived from an EMBL/GenBank/DDBJ whole genome shotgun (WGS) entry which is preliminary data.</text>
</comment>
<feature type="coiled-coil region" evidence="1">
    <location>
        <begin position="509"/>
        <end position="543"/>
    </location>
</feature>
<keyword evidence="3" id="KW-1185">Reference proteome</keyword>
<evidence type="ECO:0000313" key="2">
    <source>
        <dbReference type="EMBL" id="TKA65375.1"/>
    </source>
</evidence>
<name>A0A4U0WUJ7_9PEZI</name>
<dbReference type="OrthoDB" id="3903939at2759"/>
<proteinExistence type="predicted"/>
<feature type="coiled-coil region" evidence="1">
    <location>
        <begin position="392"/>
        <end position="425"/>
    </location>
</feature>
<dbReference type="EMBL" id="NAJN01001147">
    <property type="protein sequence ID" value="TKA65375.1"/>
    <property type="molecule type" value="Genomic_DNA"/>
</dbReference>
<feature type="coiled-coil region" evidence="1">
    <location>
        <begin position="452"/>
        <end position="479"/>
    </location>
</feature>
<organism evidence="2 3">
    <name type="scientific">Cryomyces minteri</name>
    <dbReference type="NCBI Taxonomy" id="331657"/>
    <lineage>
        <taxon>Eukaryota</taxon>
        <taxon>Fungi</taxon>
        <taxon>Dikarya</taxon>
        <taxon>Ascomycota</taxon>
        <taxon>Pezizomycotina</taxon>
        <taxon>Dothideomycetes</taxon>
        <taxon>Dothideomycetes incertae sedis</taxon>
        <taxon>Cryomyces</taxon>
    </lineage>
</organism>
<sequence>MANMQPALPPQPIIYIDENQQEIFQALQHGILPEVRDAISQIEHRMAPGNPASSRLTRKLPMEPTRILASALLACVDRRVLEALLDGTLLRKLKLNPRWRGLAQKIFHDPNDTINDPGCYVNLLARHDGSGLMPDEFEEALFAMEVCVLLETDTTNMLVRRNVSVEAGVNRAYNQTRKASYKTFLTQKMITFLSDQVRQFTTINRKKLASASITEIPFPAEVGWTMHLSDRLKAHKTMGDNSVDLFVLANCVLQHLFSAKITMFQLVIFRPFEEDLAAVGESMLSHLAASYQSYGGFNATQGGLSVTKLWKTYVGEWSDIKYALMRGGVFDLAQRRLEQDTQSLRDQLKEIDLVAAIVKAEADLADKQSKTRENERTLDQVNRSVADESIDVRNALEKVERRARRRRELEEVEKLQNEGLELLEATVQLEKDGIASLRIVVRKETAEHSRAKFSAIYEIERIEQKIESLREQQKQELDIIRAGGRRVPSEADKKHDHDEALSVKKEAELKAMRQAKEFAQRTAQEASERHKALLEQREQELTKACKTTGAMSKELQKLKGKAAAV</sequence>
<keyword evidence="1" id="KW-0175">Coiled coil</keyword>
<reference evidence="2 3" key="1">
    <citation type="submission" date="2017-03" db="EMBL/GenBank/DDBJ databases">
        <title>Genomes of endolithic fungi from Antarctica.</title>
        <authorList>
            <person name="Coleine C."/>
            <person name="Masonjones S."/>
            <person name="Stajich J.E."/>
        </authorList>
    </citation>
    <scope>NUCLEOTIDE SEQUENCE [LARGE SCALE GENOMIC DNA]</scope>
    <source>
        <strain evidence="2 3">CCFEE 5187</strain>
    </source>
</reference>